<keyword evidence="5 7" id="KW-0413">Isomerase</keyword>
<feature type="binding site" evidence="7">
    <location>
        <begin position="44"/>
        <end position="45"/>
    </location>
    <ligand>
        <name>substrate</name>
    </ligand>
</feature>
<evidence type="ECO:0000256" key="2">
    <source>
        <dbReference type="ARBA" id="ARBA00013090"/>
    </source>
</evidence>
<dbReference type="InterPro" id="IPR001920">
    <property type="entry name" value="Asp/Glu_race"/>
</dbReference>
<comment type="similarity">
    <text evidence="7">Belongs to the aspartate/glutamate racemases family.</text>
</comment>
<dbReference type="SUPFAM" id="SSF53681">
    <property type="entry name" value="Aspartate/glutamate racemase"/>
    <property type="match status" value="2"/>
</dbReference>
<comment type="catalytic activity">
    <reaction evidence="1 7">
        <text>L-glutamate = D-glutamate</text>
        <dbReference type="Rhea" id="RHEA:12813"/>
        <dbReference type="ChEBI" id="CHEBI:29985"/>
        <dbReference type="ChEBI" id="CHEBI:29986"/>
        <dbReference type="EC" id="5.1.1.3"/>
    </reaction>
</comment>
<keyword evidence="3 7" id="KW-0133">Cell shape</keyword>
<evidence type="ECO:0000256" key="1">
    <source>
        <dbReference type="ARBA" id="ARBA00001602"/>
    </source>
</evidence>
<dbReference type="GO" id="GO:0008360">
    <property type="term" value="P:regulation of cell shape"/>
    <property type="evidence" value="ECO:0007669"/>
    <property type="project" value="UniProtKB-KW"/>
</dbReference>
<reference evidence="8 9" key="1">
    <citation type="submission" date="2018-02" db="EMBL/GenBank/DDBJ databases">
        <title>FDA/CDC Antimicrobial Resistant Isolate Bank Genome Sequencing.</title>
        <authorList>
            <person name="Benahmed F.H."/>
            <person name="Lutgring J.D."/>
            <person name="Yoo B."/>
            <person name="Machado M."/>
            <person name="Brown A."/>
            <person name="McAllister G."/>
            <person name="Perry A."/>
            <person name="Halpin A.L."/>
            <person name="Vavikolanu K."/>
            <person name="Ott S."/>
            <person name="Zhao X."/>
            <person name="Tallon L.J."/>
            <person name="Sadzewicz L."/>
            <person name="Aluvathingal J."/>
            <person name="Nadendla S."/>
            <person name="Voskania-kordi A."/>
            <person name="Simonyan V."/>
            <person name="Patel J."/>
            <person name="Shawar R.M."/>
        </authorList>
    </citation>
    <scope>NUCLEOTIDE SEQUENCE [LARGE SCALE GENOMIC DNA]</scope>
    <source>
        <strain evidence="8 9">AR_0356</strain>
    </source>
</reference>
<evidence type="ECO:0000256" key="4">
    <source>
        <dbReference type="ARBA" id="ARBA00022984"/>
    </source>
</evidence>
<evidence type="ECO:0000256" key="5">
    <source>
        <dbReference type="ARBA" id="ARBA00023235"/>
    </source>
</evidence>
<dbReference type="PROSITE" id="PS00924">
    <property type="entry name" value="ASP_GLU_RACEMASE_2"/>
    <property type="match status" value="1"/>
</dbReference>
<feature type="binding site" evidence="7">
    <location>
        <begin position="76"/>
        <end position="77"/>
    </location>
    <ligand>
        <name>substrate</name>
    </ligand>
</feature>
<comment type="function">
    <text evidence="7">Provides the (R)-glutamate required for cell wall biosynthesis.</text>
</comment>
<feature type="binding site" evidence="7">
    <location>
        <begin position="187"/>
        <end position="188"/>
    </location>
    <ligand>
        <name>substrate</name>
    </ligand>
</feature>
<dbReference type="FunFam" id="3.40.50.1860:FF:000001">
    <property type="entry name" value="Glutamate racemase"/>
    <property type="match status" value="1"/>
</dbReference>
<dbReference type="PROSITE" id="PS00923">
    <property type="entry name" value="ASP_GLU_RACEMASE_1"/>
    <property type="match status" value="1"/>
</dbReference>
<dbReference type="InterPro" id="IPR018187">
    <property type="entry name" value="Asp/Glu_racemase_AS_1"/>
</dbReference>
<evidence type="ECO:0000256" key="7">
    <source>
        <dbReference type="HAMAP-Rule" id="MF_00258"/>
    </source>
</evidence>
<dbReference type="Gene3D" id="3.40.50.1860">
    <property type="match status" value="2"/>
</dbReference>
<dbReference type="PANTHER" id="PTHR21198:SF2">
    <property type="entry name" value="GLUTAMATE RACEMASE"/>
    <property type="match status" value="1"/>
</dbReference>
<protein>
    <recommendedName>
        <fullName evidence="2 7">Glutamate racemase</fullName>
        <ecNumber evidence="2 7">5.1.1.3</ecNumber>
    </recommendedName>
</protein>
<dbReference type="SMR" id="A0A2R3IMF0"/>
<feature type="active site" description="Proton donor/acceptor" evidence="7">
    <location>
        <position position="75"/>
    </location>
</feature>
<dbReference type="AlphaFoldDB" id="A0A2R3IMF0"/>
<dbReference type="EC" id="5.1.1.3" evidence="2 7"/>
<keyword evidence="4 7" id="KW-0573">Peptidoglycan synthesis</keyword>
<evidence type="ECO:0000256" key="6">
    <source>
        <dbReference type="ARBA" id="ARBA00023316"/>
    </source>
</evidence>
<dbReference type="GO" id="GO:0009252">
    <property type="term" value="P:peptidoglycan biosynthetic process"/>
    <property type="evidence" value="ECO:0007669"/>
    <property type="project" value="UniProtKB-UniRule"/>
</dbReference>
<dbReference type="PANTHER" id="PTHR21198">
    <property type="entry name" value="GLUTAMATE RACEMASE"/>
    <property type="match status" value="1"/>
</dbReference>
<dbReference type="InterPro" id="IPR015942">
    <property type="entry name" value="Asp/Glu/hydantoin_racemase"/>
</dbReference>
<dbReference type="EMBL" id="CP027169">
    <property type="protein sequence ID" value="AVK03105.1"/>
    <property type="molecule type" value="Genomic_DNA"/>
</dbReference>
<dbReference type="InterPro" id="IPR004391">
    <property type="entry name" value="Glu_race"/>
</dbReference>
<dbReference type="GO" id="GO:0071555">
    <property type="term" value="P:cell wall organization"/>
    <property type="evidence" value="ECO:0007669"/>
    <property type="project" value="UniProtKB-KW"/>
</dbReference>
<evidence type="ECO:0000313" key="8">
    <source>
        <dbReference type="EMBL" id="AVK03105.1"/>
    </source>
</evidence>
<dbReference type="HAMAP" id="MF_00258">
    <property type="entry name" value="Glu_racemase"/>
    <property type="match status" value="1"/>
</dbReference>
<evidence type="ECO:0000313" key="9">
    <source>
        <dbReference type="Proteomes" id="UP000238390"/>
    </source>
</evidence>
<dbReference type="GO" id="GO:0008881">
    <property type="term" value="F:glutamate racemase activity"/>
    <property type="evidence" value="ECO:0007669"/>
    <property type="project" value="UniProtKB-UniRule"/>
</dbReference>
<dbReference type="Proteomes" id="UP000238390">
    <property type="component" value="Chromosome"/>
</dbReference>
<dbReference type="NCBIfam" id="TIGR00067">
    <property type="entry name" value="glut_race"/>
    <property type="match status" value="1"/>
</dbReference>
<proteinExistence type="inferred from homology"/>
<feature type="active site" description="Proton donor/acceptor" evidence="7">
    <location>
        <position position="186"/>
    </location>
</feature>
<name>A0A2R3IMF0_9PSED</name>
<dbReference type="UniPathway" id="UPA00219"/>
<feature type="binding site" evidence="7">
    <location>
        <begin position="12"/>
        <end position="13"/>
    </location>
    <ligand>
        <name>substrate</name>
    </ligand>
</feature>
<accession>A0A2R3IMF0</accession>
<dbReference type="RefSeq" id="WP_003151673.1">
    <property type="nucleotide sequence ID" value="NZ_CP020560.1"/>
</dbReference>
<sequence>MAAESAPVGVFDSGVGGLSVLREIRARLPAESLLYVADNAHVPYGEKSAEYIRERCERIGDFLLERGAKALVLACNTATAAAAAELRERYPQVPLVAMEPAVKPAAAATRNGRVGVLATTGTLKSARFAALLDRFASDVQVFTQPCPGLVERIEAGDLHGARTRALLERLLGPILEQGCDTLILGCTHYPFVKPLLAELIPADIAVIDTGAAVARQLERVLSTRALLASGQAAAPRFWTSALPEEMERILPILWGSQESVGKLDV</sequence>
<dbReference type="GeneID" id="77223166"/>
<comment type="pathway">
    <text evidence="7">Cell wall biogenesis; peptidoglycan biosynthesis.</text>
</comment>
<dbReference type="Pfam" id="PF01177">
    <property type="entry name" value="Asp_Glu_race"/>
    <property type="match status" value="1"/>
</dbReference>
<evidence type="ECO:0000256" key="3">
    <source>
        <dbReference type="ARBA" id="ARBA00022960"/>
    </source>
</evidence>
<organism evidence="8 9">
    <name type="scientific">Pseudomonas paraeruginosa</name>
    <dbReference type="NCBI Taxonomy" id="2994495"/>
    <lineage>
        <taxon>Bacteria</taxon>
        <taxon>Pseudomonadati</taxon>
        <taxon>Pseudomonadota</taxon>
        <taxon>Gammaproteobacteria</taxon>
        <taxon>Pseudomonadales</taxon>
        <taxon>Pseudomonadaceae</taxon>
        <taxon>Pseudomonas</taxon>
    </lineage>
</organism>
<dbReference type="InterPro" id="IPR033134">
    <property type="entry name" value="Asp/Glu_racemase_AS_2"/>
</dbReference>
<gene>
    <name evidence="7 8" type="primary">murI</name>
    <name evidence="8" type="ORF">CSB93_0177</name>
</gene>
<keyword evidence="6 7" id="KW-0961">Cell wall biogenesis/degradation</keyword>
<keyword evidence="9" id="KW-1185">Reference proteome</keyword>